<comment type="caution">
    <text evidence="1">The sequence shown here is derived from an EMBL/GenBank/DDBJ whole genome shotgun (WGS) entry which is preliminary data.</text>
</comment>
<protein>
    <submittedName>
        <fullName evidence="1">Uncharacterized protein</fullName>
    </submittedName>
</protein>
<dbReference type="RefSeq" id="WP_147448926.1">
    <property type="nucleotide sequence ID" value="NZ_RAVZ01000277.1"/>
</dbReference>
<gene>
    <name evidence="1" type="ORF">D7V88_30610</name>
</gene>
<keyword evidence="2" id="KW-1185">Reference proteome</keyword>
<proteinExistence type="predicted"/>
<name>A0A3A8I2R1_9BACT</name>
<dbReference type="OrthoDB" id="5483347at2"/>
<dbReference type="AlphaFoldDB" id="A0A3A8I2R1"/>
<dbReference type="Proteomes" id="UP000268094">
    <property type="component" value="Unassembled WGS sequence"/>
</dbReference>
<evidence type="ECO:0000313" key="2">
    <source>
        <dbReference type="Proteomes" id="UP000268094"/>
    </source>
</evidence>
<accession>A0A3A8I2R1</accession>
<dbReference type="EMBL" id="RAVZ01000277">
    <property type="protein sequence ID" value="RKG77779.1"/>
    <property type="molecule type" value="Genomic_DNA"/>
</dbReference>
<reference evidence="2" key="1">
    <citation type="submission" date="2018-09" db="EMBL/GenBank/DDBJ databases">
        <authorList>
            <person name="Livingstone P.G."/>
            <person name="Whitworth D.E."/>
        </authorList>
    </citation>
    <scope>NUCLEOTIDE SEQUENCE [LARGE SCALE GENOMIC DNA]</scope>
    <source>
        <strain evidence="2">CA054A</strain>
    </source>
</reference>
<evidence type="ECO:0000313" key="1">
    <source>
        <dbReference type="EMBL" id="RKG77779.1"/>
    </source>
</evidence>
<organism evidence="1 2">
    <name type="scientific">Corallococcus terminator</name>
    <dbReference type="NCBI Taxonomy" id="2316733"/>
    <lineage>
        <taxon>Bacteria</taxon>
        <taxon>Pseudomonadati</taxon>
        <taxon>Myxococcota</taxon>
        <taxon>Myxococcia</taxon>
        <taxon>Myxococcales</taxon>
        <taxon>Cystobacterineae</taxon>
        <taxon>Myxococcaceae</taxon>
        <taxon>Corallococcus</taxon>
    </lineage>
</organism>
<sequence length="162" mass="17132">MASFTWSHGLQALLALGTNGDEPVAYRANEDGGQWLQEILPSLSQGQVALQTVHVVSPGLAYAAGDQGVFLERAGGVWSTKSPYPIFEGGGVAPALLDVVSFGQGAVFARLDTDDLIRFAGTAWQDLLFGTQGFTTLEALSSDELWSAARDGTRLYRGPCAP</sequence>